<proteinExistence type="predicted"/>
<dbReference type="EMBL" id="JACJQT010000017">
    <property type="protein sequence ID" value="MBD2278391.1"/>
    <property type="molecule type" value="Genomic_DNA"/>
</dbReference>
<sequence length="63" mass="7264">MTALVQELLNTFDRLTDSERLDLVLEILKRTVDLDFSPLSDEDLVMNAEGLFLDLDEEEATYE</sequence>
<gene>
    <name evidence="1" type="ORF">H6F99_08785</name>
</gene>
<keyword evidence="2" id="KW-1185">Reference proteome</keyword>
<accession>A0ABR8BX53</accession>
<name>A0ABR8BX53_APHFL</name>
<dbReference type="Proteomes" id="UP000606721">
    <property type="component" value="Unassembled WGS sequence"/>
</dbReference>
<organism evidence="1 2">
    <name type="scientific">Aphanizomenon flos-aquae FACHB-1040</name>
    <dbReference type="NCBI Taxonomy" id="2692887"/>
    <lineage>
        <taxon>Bacteria</taxon>
        <taxon>Bacillati</taxon>
        <taxon>Cyanobacteriota</taxon>
        <taxon>Cyanophyceae</taxon>
        <taxon>Nostocales</taxon>
        <taxon>Aphanizomenonaceae</taxon>
        <taxon>Aphanizomenon</taxon>
    </lineage>
</organism>
<reference evidence="1 2" key="1">
    <citation type="journal article" date="2020" name="ISME J.">
        <title>Comparative genomics reveals insights into cyanobacterial evolution and habitat adaptation.</title>
        <authorList>
            <person name="Chen M.Y."/>
            <person name="Teng W.K."/>
            <person name="Zhao L."/>
            <person name="Hu C.X."/>
            <person name="Zhou Y.K."/>
            <person name="Han B.P."/>
            <person name="Song L.R."/>
            <person name="Shu W.S."/>
        </authorList>
    </citation>
    <scope>NUCLEOTIDE SEQUENCE [LARGE SCALE GENOMIC DNA]</scope>
    <source>
        <strain evidence="1 2">FACHB-1040</strain>
    </source>
</reference>
<evidence type="ECO:0000313" key="1">
    <source>
        <dbReference type="EMBL" id="MBD2278391.1"/>
    </source>
</evidence>
<protein>
    <submittedName>
        <fullName evidence="1">Uncharacterized protein</fullName>
    </submittedName>
</protein>
<comment type="caution">
    <text evidence="1">The sequence shown here is derived from an EMBL/GenBank/DDBJ whole genome shotgun (WGS) entry which is preliminary data.</text>
</comment>
<dbReference type="RefSeq" id="WP_041457523.1">
    <property type="nucleotide sequence ID" value="NZ_JACJQT010000017.1"/>
</dbReference>
<evidence type="ECO:0000313" key="2">
    <source>
        <dbReference type="Proteomes" id="UP000606721"/>
    </source>
</evidence>